<evidence type="ECO:0000313" key="2">
    <source>
        <dbReference type="Proteomes" id="UP000886595"/>
    </source>
</evidence>
<sequence>MADSEITSQNGLPIQCVVKKEKKAKKMMEKEDLGCNFDSLNNQIITPLRLKLAVDIYEEVIETAE</sequence>
<name>A0A8X7WLT4_BRACI</name>
<protein>
    <submittedName>
        <fullName evidence="1">Uncharacterized protein</fullName>
    </submittedName>
</protein>
<organism evidence="1 2">
    <name type="scientific">Brassica carinata</name>
    <name type="common">Ethiopian mustard</name>
    <name type="synonym">Abyssinian cabbage</name>
    <dbReference type="NCBI Taxonomy" id="52824"/>
    <lineage>
        <taxon>Eukaryota</taxon>
        <taxon>Viridiplantae</taxon>
        <taxon>Streptophyta</taxon>
        <taxon>Embryophyta</taxon>
        <taxon>Tracheophyta</taxon>
        <taxon>Spermatophyta</taxon>
        <taxon>Magnoliopsida</taxon>
        <taxon>eudicotyledons</taxon>
        <taxon>Gunneridae</taxon>
        <taxon>Pentapetalae</taxon>
        <taxon>rosids</taxon>
        <taxon>malvids</taxon>
        <taxon>Brassicales</taxon>
        <taxon>Brassicaceae</taxon>
        <taxon>Brassiceae</taxon>
        <taxon>Brassica</taxon>
    </lineage>
</organism>
<dbReference type="EMBL" id="JAAMPC010000001">
    <property type="protein sequence ID" value="KAG2333359.1"/>
    <property type="molecule type" value="Genomic_DNA"/>
</dbReference>
<dbReference type="AlphaFoldDB" id="A0A8X7WLT4"/>
<comment type="caution">
    <text evidence="1">The sequence shown here is derived from an EMBL/GenBank/DDBJ whole genome shotgun (WGS) entry which is preliminary data.</text>
</comment>
<dbReference type="Proteomes" id="UP000886595">
    <property type="component" value="Unassembled WGS sequence"/>
</dbReference>
<gene>
    <name evidence="1" type="ORF">Bca52824_004539</name>
</gene>
<accession>A0A8X7WLT4</accession>
<proteinExistence type="predicted"/>
<keyword evidence="2" id="KW-1185">Reference proteome</keyword>
<evidence type="ECO:0000313" key="1">
    <source>
        <dbReference type="EMBL" id="KAG2333359.1"/>
    </source>
</evidence>
<reference evidence="1 2" key="1">
    <citation type="submission" date="2020-02" db="EMBL/GenBank/DDBJ databases">
        <authorList>
            <person name="Ma Q."/>
            <person name="Huang Y."/>
            <person name="Song X."/>
            <person name="Pei D."/>
        </authorList>
    </citation>
    <scope>NUCLEOTIDE SEQUENCE [LARGE SCALE GENOMIC DNA]</scope>
    <source>
        <strain evidence="1">Sxm20200214</strain>
        <tissue evidence="1">Leaf</tissue>
    </source>
</reference>